<dbReference type="Pfam" id="PF13549">
    <property type="entry name" value="ATP-grasp_5"/>
    <property type="match status" value="1"/>
</dbReference>
<dbReference type="Gene3D" id="3.40.50.261">
    <property type="entry name" value="Succinyl-CoA synthetase domains"/>
    <property type="match status" value="2"/>
</dbReference>
<evidence type="ECO:0000256" key="5">
    <source>
        <dbReference type="PROSITE-ProRule" id="PRU00409"/>
    </source>
</evidence>
<evidence type="ECO:0000313" key="8">
    <source>
        <dbReference type="EMBL" id="PTQ51652.1"/>
    </source>
</evidence>
<dbReference type="SUPFAM" id="SSF51735">
    <property type="entry name" value="NAD(P)-binding Rossmann-fold domains"/>
    <property type="match status" value="1"/>
</dbReference>
<dbReference type="Pfam" id="PF19045">
    <property type="entry name" value="Ligase_CoA_2"/>
    <property type="match status" value="1"/>
</dbReference>
<dbReference type="Pfam" id="PF13607">
    <property type="entry name" value="Succ_CoA_lig"/>
    <property type="match status" value="1"/>
</dbReference>
<feature type="compositionally biased region" description="Basic and acidic residues" evidence="6">
    <location>
        <begin position="9"/>
        <end position="30"/>
    </location>
</feature>
<evidence type="ECO:0000256" key="1">
    <source>
        <dbReference type="ARBA" id="ARBA00022598"/>
    </source>
</evidence>
<dbReference type="Gene3D" id="3.30.470.20">
    <property type="entry name" value="ATP-grasp fold, B domain"/>
    <property type="match status" value="1"/>
</dbReference>
<evidence type="ECO:0000313" key="9">
    <source>
        <dbReference type="Proteomes" id="UP000244016"/>
    </source>
</evidence>
<dbReference type="InterPro" id="IPR003781">
    <property type="entry name" value="CoA-bd"/>
</dbReference>
<dbReference type="SMART" id="SM00881">
    <property type="entry name" value="CoA_binding"/>
    <property type="match status" value="1"/>
</dbReference>
<reference evidence="8 9" key="1">
    <citation type="submission" date="2017-08" db="EMBL/GenBank/DDBJ databases">
        <title>Burning lignite coal seam in the remote Altai Mountains harbors a hydrogen-driven thermophilic microbial community.</title>
        <authorList>
            <person name="Kadnikov V.V."/>
            <person name="Mardanov A.V."/>
            <person name="Ivasenko D."/>
            <person name="Beletsky A.V."/>
            <person name="Karnachuk O.V."/>
            <person name="Ravin N.V."/>
        </authorList>
    </citation>
    <scope>NUCLEOTIDE SEQUENCE [LARGE SCALE GENOMIC DNA]</scope>
    <source>
        <strain evidence="8">AL31</strain>
    </source>
</reference>
<dbReference type="GO" id="GO:0046872">
    <property type="term" value="F:metal ion binding"/>
    <property type="evidence" value="ECO:0007669"/>
    <property type="project" value="InterPro"/>
</dbReference>
<feature type="domain" description="ATP-grasp" evidence="7">
    <location>
        <begin position="548"/>
        <end position="584"/>
    </location>
</feature>
<dbReference type="InterPro" id="IPR016102">
    <property type="entry name" value="Succinyl-CoA_synth-like"/>
</dbReference>
<dbReference type="InterPro" id="IPR032875">
    <property type="entry name" value="Succ_CoA_lig_flav_dom"/>
</dbReference>
<dbReference type="InterPro" id="IPR051538">
    <property type="entry name" value="Acyl-CoA_Synth/Transferase"/>
</dbReference>
<keyword evidence="2 5" id="KW-0547">Nucleotide-binding</keyword>
<dbReference type="GO" id="GO:0005524">
    <property type="term" value="F:ATP binding"/>
    <property type="evidence" value="ECO:0007669"/>
    <property type="project" value="UniProtKB-UniRule"/>
</dbReference>
<sequence>MSHPRRFRRGSDVLEETERGKDLPSERRGGEGSLAMERTENAVRERGTPMLDVFFRPRGVAVVGASHVPGKIGHIVVQNLQESGYAGRIAPVNPKGGEIRGLPVAQSLAEAAAEGPIDLAVVAVPAPAVVDVAEEAGKAGVQGLVVLSAGFRETGSEGARREAALLEVVRRYSMRLLGPNVVGVVDTHTPLNATFAEGFPNRGEVAFVSQSGALLLAIHDWARKEGMGFSRFLSLGNKTDVDESDALAALAEDPHTRVILLYLEDVRDGRRFLEVARRAVQEKPVVVLKSGRSDAGARAAASHTGALAGSDRAYEAAFRQSGVLRVNSLEELFAAAWAFLSPRYPKGKKVAVLTNAGGGGILASDALAARGLELASFARGTIRALREAMPPEASVLNPVDVLGDARADRYARAAEILARDPETDGIVAIVCPTATAEPEKTAQVLAKAVERFDLPLTAAFMGGEAMEAGVRLLREARIPVYTFPEAAAEAWIRLVAYEELRTRSQTPTLWDSPARHRLLGEGDVRRAKAVFARARAEGRRVLLSSEVLEALAAFGIPVAPTRLARTAREAAAIAEEFGYPVALKIASPDILHKSDVGGVRLGLADGEAVQRAFREIVDAAAHHAPDAFLYGVEVQKMLARGHEVFVGGMRDPTFGPLLVAGMGGVFVNLLEDVAYRLVELLTERDVEEIVRETRLYRLLRGFRGEPPADLPALHRIIARVADLLRELPEVLELDLNPVFVSPDGAWVVDAKLALHEERNVGESSGAFPRDVSSPAGRRGNQRG</sequence>
<keyword evidence="3 5" id="KW-0067">ATP-binding</keyword>
<proteinExistence type="inferred from homology"/>
<feature type="region of interest" description="Disordered" evidence="6">
    <location>
        <begin position="1"/>
        <end position="42"/>
    </location>
</feature>
<accession>A0A2T5G643</accession>
<comment type="caution">
    <text evidence="8">The sequence shown here is derived from an EMBL/GenBank/DDBJ whole genome shotgun (WGS) entry which is preliminary data.</text>
</comment>
<dbReference type="PROSITE" id="PS50975">
    <property type="entry name" value="ATP_GRASP"/>
    <property type="match status" value="1"/>
</dbReference>
<protein>
    <submittedName>
        <fullName evidence="8">Acetyl-CoA synthetase</fullName>
    </submittedName>
</protein>
<evidence type="ECO:0000259" key="7">
    <source>
        <dbReference type="PROSITE" id="PS50975"/>
    </source>
</evidence>
<dbReference type="PANTHER" id="PTHR43334">
    <property type="entry name" value="ACETATE--COA LIGASE [ADP-FORMING]"/>
    <property type="match status" value="1"/>
</dbReference>
<comment type="similarity">
    <text evidence="4">In the N-terminal section; belongs to the acetate CoA ligase alpha subunit family.</text>
</comment>
<dbReference type="Gene3D" id="3.30.1490.20">
    <property type="entry name" value="ATP-grasp fold, A domain"/>
    <property type="match status" value="1"/>
</dbReference>
<dbReference type="Gene3D" id="3.40.50.720">
    <property type="entry name" value="NAD(P)-binding Rossmann-like Domain"/>
    <property type="match status" value="1"/>
</dbReference>
<feature type="region of interest" description="Disordered" evidence="6">
    <location>
        <begin position="760"/>
        <end position="783"/>
    </location>
</feature>
<evidence type="ECO:0000256" key="3">
    <source>
        <dbReference type="ARBA" id="ARBA00022840"/>
    </source>
</evidence>
<evidence type="ECO:0000256" key="2">
    <source>
        <dbReference type="ARBA" id="ARBA00022741"/>
    </source>
</evidence>
<evidence type="ECO:0000256" key="4">
    <source>
        <dbReference type="ARBA" id="ARBA00060888"/>
    </source>
</evidence>
<dbReference type="GO" id="GO:0043758">
    <property type="term" value="F:acetate-CoA ligase (ADP-forming) activity"/>
    <property type="evidence" value="ECO:0007669"/>
    <property type="project" value="InterPro"/>
</dbReference>
<dbReference type="SUPFAM" id="SSF52210">
    <property type="entry name" value="Succinyl-CoA synthetase domains"/>
    <property type="match status" value="2"/>
</dbReference>
<gene>
    <name evidence="8" type="ORF">BLITH_1290</name>
</gene>
<evidence type="ECO:0000256" key="6">
    <source>
        <dbReference type="SAM" id="MobiDB-lite"/>
    </source>
</evidence>
<dbReference type="InterPro" id="IPR011761">
    <property type="entry name" value="ATP-grasp"/>
</dbReference>
<dbReference type="InterPro" id="IPR013815">
    <property type="entry name" value="ATP_grasp_subdomain_1"/>
</dbReference>
<dbReference type="EMBL" id="PEBW01000004">
    <property type="protein sequence ID" value="PTQ51652.1"/>
    <property type="molecule type" value="Genomic_DNA"/>
</dbReference>
<dbReference type="PANTHER" id="PTHR43334:SF1">
    <property type="entry name" value="3-HYDROXYPROPIONATE--COA LIGASE [ADP-FORMING]"/>
    <property type="match status" value="1"/>
</dbReference>
<keyword evidence="1" id="KW-0436">Ligase</keyword>
<organism evidence="8 9">
    <name type="scientific">Brockia lithotrophica</name>
    <dbReference type="NCBI Taxonomy" id="933949"/>
    <lineage>
        <taxon>Bacteria</taxon>
        <taxon>Bacillati</taxon>
        <taxon>Bacillota</taxon>
        <taxon>Bacilli</taxon>
        <taxon>Bacillales</taxon>
        <taxon>Bacillales Family X. Incertae Sedis</taxon>
        <taxon>Brockia</taxon>
    </lineage>
</organism>
<dbReference type="AlphaFoldDB" id="A0A2T5G643"/>
<dbReference type="Proteomes" id="UP000244016">
    <property type="component" value="Unassembled WGS sequence"/>
</dbReference>
<dbReference type="SUPFAM" id="SSF56059">
    <property type="entry name" value="Glutathione synthetase ATP-binding domain-like"/>
    <property type="match status" value="1"/>
</dbReference>
<dbReference type="InterPro" id="IPR043938">
    <property type="entry name" value="Ligase_CoA_dom"/>
</dbReference>
<dbReference type="InterPro" id="IPR036291">
    <property type="entry name" value="NAD(P)-bd_dom_sf"/>
</dbReference>
<name>A0A2T5G643_9BACL</name>
<dbReference type="Pfam" id="PF13380">
    <property type="entry name" value="CoA_binding_2"/>
    <property type="match status" value="1"/>
</dbReference>
<dbReference type="FunFam" id="3.30.1490.20:FF:000020">
    <property type="entry name" value="Protein lysine acetyltransferase"/>
    <property type="match status" value="1"/>
</dbReference>